<sequence>MSSPFLFLRLPGVVLCKKFKSLSIVEKFKLSLCSNKISTQINNDRFYCQKVQMCVDVTNQRIDIFSGNVRDWVQIGIHLDREINNPTV</sequence>
<accession>E3NLC0</accession>
<evidence type="ECO:0000313" key="2">
    <source>
        <dbReference type="EMBL" id="EFP04498.1"/>
    </source>
</evidence>
<keyword evidence="3" id="KW-1185">Reference proteome</keyword>
<dbReference type="PROSITE" id="PS50181">
    <property type="entry name" value="FBOX"/>
    <property type="match status" value="1"/>
</dbReference>
<dbReference type="InterPro" id="IPR001810">
    <property type="entry name" value="F-box_dom"/>
</dbReference>
<evidence type="ECO:0000259" key="1">
    <source>
        <dbReference type="PROSITE" id="PS50181"/>
    </source>
</evidence>
<protein>
    <recommendedName>
        <fullName evidence="1">F-box domain-containing protein</fullName>
    </recommendedName>
</protein>
<reference evidence="2" key="1">
    <citation type="submission" date="2007-07" db="EMBL/GenBank/DDBJ databases">
        <title>PCAP assembly of the Caenorhabditis remanei genome.</title>
        <authorList>
            <consortium name="The Caenorhabditis remanei Sequencing Consortium"/>
            <person name="Wilson R.K."/>
        </authorList>
    </citation>
    <scope>NUCLEOTIDE SEQUENCE [LARGE SCALE GENOMIC DNA]</scope>
    <source>
        <strain evidence="2">PB4641</strain>
    </source>
</reference>
<dbReference type="EMBL" id="DS268883">
    <property type="protein sequence ID" value="EFP04498.1"/>
    <property type="molecule type" value="Genomic_DNA"/>
</dbReference>
<dbReference type="Proteomes" id="UP000008281">
    <property type="component" value="Unassembled WGS sequence"/>
</dbReference>
<dbReference type="InParanoid" id="E3NLC0"/>
<proteinExistence type="predicted"/>
<dbReference type="AlphaFoldDB" id="E3NLC0"/>
<feature type="domain" description="F-box" evidence="1">
    <location>
        <begin position="4"/>
        <end position="50"/>
    </location>
</feature>
<evidence type="ECO:0000313" key="3">
    <source>
        <dbReference type="Proteomes" id="UP000008281"/>
    </source>
</evidence>
<organism evidence="3">
    <name type="scientific">Caenorhabditis remanei</name>
    <name type="common">Caenorhabditis vulgaris</name>
    <dbReference type="NCBI Taxonomy" id="31234"/>
    <lineage>
        <taxon>Eukaryota</taxon>
        <taxon>Metazoa</taxon>
        <taxon>Ecdysozoa</taxon>
        <taxon>Nematoda</taxon>
        <taxon>Chromadorea</taxon>
        <taxon>Rhabditida</taxon>
        <taxon>Rhabditina</taxon>
        <taxon>Rhabditomorpha</taxon>
        <taxon>Rhabditoidea</taxon>
        <taxon>Rhabditidae</taxon>
        <taxon>Peloderinae</taxon>
        <taxon>Caenorhabditis</taxon>
    </lineage>
</organism>
<name>E3NLC0_CAERE</name>
<gene>
    <name evidence="2" type="ORF">CRE_24291</name>
</gene>
<dbReference type="HOGENOM" id="CLU_170562_0_0_1"/>